<organism evidence="3 4">
    <name type="scientific">Fusarium albosuccineum</name>
    <dbReference type="NCBI Taxonomy" id="1237068"/>
    <lineage>
        <taxon>Eukaryota</taxon>
        <taxon>Fungi</taxon>
        <taxon>Dikarya</taxon>
        <taxon>Ascomycota</taxon>
        <taxon>Pezizomycotina</taxon>
        <taxon>Sordariomycetes</taxon>
        <taxon>Hypocreomycetidae</taxon>
        <taxon>Hypocreales</taxon>
        <taxon>Nectriaceae</taxon>
        <taxon>Fusarium</taxon>
        <taxon>Fusarium decemcellulare species complex</taxon>
    </lineage>
</organism>
<keyword evidence="4" id="KW-1185">Reference proteome</keyword>
<feature type="compositionally biased region" description="Low complexity" evidence="2">
    <location>
        <begin position="10"/>
        <end position="28"/>
    </location>
</feature>
<feature type="compositionally biased region" description="Low complexity" evidence="2">
    <location>
        <begin position="57"/>
        <end position="69"/>
    </location>
</feature>
<dbReference type="Pfam" id="PF13489">
    <property type="entry name" value="Methyltransf_23"/>
    <property type="match status" value="1"/>
</dbReference>
<name>A0A8H4PC10_9HYPO</name>
<dbReference type="PANTHER" id="PTHR43591:SF10">
    <property type="entry name" value="ABC TRANSMEMBRANE TYPE-1 DOMAIN-CONTAINING PROTEIN-RELATED"/>
    <property type="match status" value="1"/>
</dbReference>
<proteinExistence type="inferred from homology"/>
<dbReference type="Gene3D" id="3.40.50.150">
    <property type="entry name" value="Vaccinia Virus protein VP39"/>
    <property type="match status" value="1"/>
</dbReference>
<evidence type="ECO:0000313" key="4">
    <source>
        <dbReference type="Proteomes" id="UP000554235"/>
    </source>
</evidence>
<dbReference type="OrthoDB" id="2013972at2759"/>
<accession>A0A8H4PC10</accession>
<gene>
    <name evidence="3" type="ORF">FALBO_6163</name>
</gene>
<keyword evidence="3" id="KW-0808">Transferase</keyword>
<dbReference type="PANTHER" id="PTHR43591">
    <property type="entry name" value="METHYLTRANSFERASE"/>
    <property type="match status" value="1"/>
</dbReference>
<dbReference type="GO" id="GO:0032259">
    <property type="term" value="P:methylation"/>
    <property type="evidence" value="ECO:0007669"/>
    <property type="project" value="UniProtKB-KW"/>
</dbReference>
<dbReference type="CDD" id="cd02440">
    <property type="entry name" value="AdoMet_MTases"/>
    <property type="match status" value="1"/>
</dbReference>
<sequence length="375" mass="41309">MSSPPEPGKSPESSKGSKSPKSPKSPGSNAAEGTVGILPASHWQQASQDDDVDNASDADSTTGLSVSSSTSSISSSIFEYRKVHGRTYHHEMGNAQYWGANDEKQIANPASSHHALTLGIGGGLHLAPLEKEKIHNVIDIGTGTGIWAMDFADEYPGAEVIGTDISPIQPSWVPPNLKFEIEDCTQEWTFSANYADYIHMRWLVGSIPDWDKLFAEAYRCSRPGGWVESFEPSPFFTSDDGTVKEESALGQWGKFFIEGGRKFGLNFTIVEDDVQVKAMEAAGFVDIQTFEYKTPVGGWPKDPKLKELGHFGRHVALSDTEGVVLFMANTLGWSEAEVQIYIAHFRREINSGKYHPYYRQRVVWGRKPDSSEPAE</sequence>
<dbReference type="Proteomes" id="UP000554235">
    <property type="component" value="Unassembled WGS sequence"/>
</dbReference>
<feature type="region of interest" description="Disordered" evidence="2">
    <location>
        <begin position="1"/>
        <end position="69"/>
    </location>
</feature>
<keyword evidence="3" id="KW-0489">Methyltransferase</keyword>
<protein>
    <submittedName>
        <fullName evidence="3">TAM domain methyltransferase</fullName>
    </submittedName>
</protein>
<evidence type="ECO:0000256" key="2">
    <source>
        <dbReference type="SAM" id="MobiDB-lite"/>
    </source>
</evidence>
<comment type="caution">
    <text evidence="3">The sequence shown here is derived from an EMBL/GenBank/DDBJ whole genome shotgun (WGS) entry which is preliminary data.</text>
</comment>
<evidence type="ECO:0000256" key="1">
    <source>
        <dbReference type="ARBA" id="ARBA00038158"/>
    </source>
</evidence>
<evidence type="ECO:0000313" key="3">
    <source>
        <dbReference type="EMBL" id="KAF4466965.1"/>
    </source>
</evidence>
<dbReference type="EMBL" id="JAADYS010000803">
    <property type="protein sequence ID" value="KAF4466965.1"/>
    <property type="molecule type" value="Genomic_DNA"/>
</dbReference>
<dbReference type="AlphaFoldDB" id="A0A8H4PC10"/>
<dbReference type="InterPro" id="IPR029063">
    <property type="entry name" value="SAM-dependent_MTases_sf"/>
</dbReference>
<dbReference type="SUPFAM" id="SSF53335">
    <property type="entry name" value="S-adenosyl-L-methionine-dependent methyltransferases"/>
    <property type="match status" value="1"/>
</dbReference>
<dbReference type="GO" id="GO:0008168">
    <property type="term" value="F:methyltransferase activity"/>
    <property type="evidence" value="ECO:0007669"/>
    <property type="project" value="UniProtKB-KW"/>
</dbReference>
<reference evidence="3 4" key="1">
    <citation type="submission" date="2020-01" db="EMBL/GenBank/DDBJ databases">
        <title>Identification and distribution of gene clusters putatively required for synthesis of sphingolipid metabolism inhibitors in phylogenetically diverse species of the filamentous fungus Fusarium.</title>
        <authorList>
            <person name="Kim H.-S."/>
            <person name="Busman M."/>
            <person name="Brown D.W."/>
            <person name="Divon H."/>
            <person name="Uhlig S."/>
            <person name="Proctor R.H."/>
        </authorList>
    </citation>
    <scope>NUCLEOTIDE SEQUENCE [LARGE SCALE GENOMIC DNA]</scope>
    <source>
        <strain evidence="3 4">NRRL 20459</strain>
    </source>
</reference>
<comment type="similarity">
    <text evidence="1">Belongs to the methyltransferase superfamily. LaeA methyltransferase family.</text>
</comment>